<feature type="compositionally biased region" description="Low complexity" evidence="9">
    <location>
        <begin position="144"/>
        <end position="163"/>
    </location>
</feature>
<gene>
    <name evidence="12" type="ORF">COCSUDRAFT_61027</name>
</gene>
<keyword evidence="6" id="KW-0862">Zinc</keyword>
<dbReference type="EMBL" id="AGSI01000003">
    <property type="protein sequence ID" value="EIE26035.1"/>
    <property type="molecule type" value="Genomic_DNA"/>
</dbReference>
<feature type="region of interest" description="Disordered" evidence="9">
    <location>
        <begin position="139"/>
        <end position="220"/>
    </location>
</feature>
<dbReference type="CDD" id="cd00060">
    <property type="entry name" value="FHA"/>
    <property type="match status" value="1"/>
</dbReference>
<evidence type="ECO:0000256" key="4">
    <source>
        <dbReference type="ARBA" id="ARBA00022771"/>
    </source>
</evidence>
<evidence type="ECO:0000256" key="8">
    <source>
        <dbReference type="PROSITE-ProRule" id="PRU00175"/>
    </source>
</evidence>
<dbReference type="GO" id="GO:0000151">
    <property type="term" value="C:ubiquitin ligase complex"/>
    <property type="evidence" value="ECO:0007669"/>
    <property type="project" value="TreeGrafter"/>
</dbReference>
<evidence type="ECO:0008006" key="14">
    <source>
        <dbReference type="Google" id="ProtNLM"/>
    </source>
</evidence>
<accession>I0Z5W6</accession>
<dbReference type="PANTHER" id="PTHR15067">
    <property type="entry name" value="E3 UBIQUITIN-PROTEIN LIGASE RNF8"/>
    <property type="match status" value="1"/>
</dbReference>
<feature type="compositionally biased region" description="Pro residues" evidence="9">
    <location>
        <begin position="455"/>
        <end position="474"/>
    </location>
</feature>
<dbReference type="PROSITE" id="PS00518">
    <property type="entry name" value="ZF_RING_1"/>
    <property type="match status" value="1"/>
</dbReference>
<dbReference type="GO" id="GO:0005634">
    <property type="term" value="C:nucleus"/>
    <property type="evidence" value="ECO:0007669"/>
    <property type="project" value="UniProtKB-SubCell"/>
</dbReference>
<evidence type="ECO:0000259" key="11">
    <source>
        <dbReference type="PROSITE" id="PS50089"/>
    </source>
</evidence>
<feature type="domain" description="RING-type" evidence="11">
    <location>
        <begin position="321"/>
        <end position="360"/>
    </location>
</feature>
<keyword evidence="4 8" id="KW-0863">Zinc-finger</keyword>
<dbReference type="PANTHER" id="PTHR15067:SF4">
    <property type="entry name" value="E3 UBIQUITIN-PROTEIN LIGASE RNF8"/>
    <property type="match status" value="1"/>
</dbReference>
<dbReference type="Gene3D" id="3.30.40.10">
    <property type="entry name" value="Zinc/RING finger domain, C3HC4 (zinc finger)"/>
    <property type="match status" value="1"/>
</dbReference>
<protein>
    <recommendedName>
        <fullName evidence="14">RING-type E3 ubiquitin transferase</fullName>
    </recommendedName>
</protein>
<evidence type="ECO:0000256" key="1">
    <source>
        <dbReference type="ARBA" id="ARBA00004123"/>
    </source>
</evidence>
<feature type="compositionally biased region" description="Low complexity" evidence="9">
    <location>
        <begin position="297"/>
        <end position="306"/>
    </location>
</feature>
<feature type="domain" description="PARP-type" evidence="10">
    <location>
        <begin position="592"/>
        <end position="671"/>
    </location>
</feature>
<sequence>MLRSLDANGFPGDPVSLNALATSPGSKFTIGRNPDSNLLLEHPDFPALISRSHAEYIDRRKLERAVLTEVYDGGKIYFGGTDKILKDGRPEQNPFAFVVHGVSALLHEARAAAAAARSPTAQDTQEAAPQLAPEPVAAALSHEQPQQQQCASQPPTVQAVPPQQQIPPHPQLAEQPAAGAPVAGPLASPAAGEQPAAPALPAPVAASQGPVDLTGTPGNITHSATAHARVNEIVDLTIDDDGGGSPLRQRLSFSQQLAGMPVSVTSSGLERARKRKEAALSLEVAEETVGPSGEGTSSGARAAAAPSSRSVLSKLEDDFECVVCQEMLVCAHTLVPCGHVFCGQCLMGWLHKAANCPNCRTDVTAPPVPALLINNMAEGLEGRLAPEDAAERERRKKHWKAVSGSAVATWNAMFAGGRATGARRAQQRGTDFFNRIGVQDVFLQWSIPRLEQGLVPPPVPPPAPPAHPPPPRGRPIPGRAGLRRSPRSQLAAAEARNARQRQLDGGAAMAVAEAALAPPAGGGAAQRAAPGAAGFQWGQHELVELQRIQEMLGMTHGVSVERRRASLERLRQAQEVRGLPRLPLRAPAAVEFGVGYHAGSRATCSGCEVLITPGTCRLHQSRRMPTGVMSTQYWHLHCYPSWETQRHTLFGIDALHPPDQADVQRRIMEARGGVLRQ</sequence>
<dbReference type="InterPro" id="IPR001841">
    <property type="entry name" value="Znf_RING"/>
</dbReference>
<reference evidence="12 13" key="1">
    <citation type="journal article" date="2012" name="Genome Biol.">
        <title>The genome of the polar eukaryotic microalga coccomyxa subellipsoidea reveals traits of cold adaptation.</title>
        <authorList>
            <person name="Blanc G."/>
            <person name="Agarkova I."/>
            <person name="Grimwood J."/>
            <person name="Kuo A."/>
            <person name="Brueggeman A."/>
            <person name="Dunigan D."/>
            <person name="Gurnon J."/>
            <person name="Ladunga I."/>
            <person name="Lindquist E."/>
            <person name="Lucas S."/>
            <person name="Pangilinan J."/>
            <person name="Proschold T."/>
            <person name="Salamov A."/>
            <person name="Schmutz J."/>
            <person name="Weeks D."/>
            <person name="Yamada T."/>
            <person name="Claverie J.M."/>
            <person name="Grigoriev I."/>
            <person name="Van Etten J."/>
            <person name="Lomsadze A."/>
            <person name="Borodovsky M."/>
        </authorList>
    </citation>
    <scope>NUCLEOTIDE SEQUENCE [LARGE SCALE GENOMIC DNA]</scope>
    <source>
        <strain evidence="12 13">C-169</strain>
    </source>
</reference>
<dbReference type="AlphaFoldDB" id="I0Z5W6"/>
<dbReference type="PROSITE" id="PS50089">
    <property type="entry name" value="ZF_RING_2"/>
    <property type="match status" value="1"/>
</dbReference>
<keyword evidence="7" id="KW-0539">Nucleus</keyword>
<keyword evidence="13" id="KW-1185">Reference proteome</keyword>
<dbReference type="OrthoDB" id="687730at2759"/>
<comment type="caution">
    <text evidence="12">The sequence shown here is derived from an EMBL/GenBank/DDBJ whole genome shotgun (WGS) entry which is preliminary data.</text>
</comment>
<evidence type="ECO:0000256" key="7">
    <source>
        <dbReference type="ARBA" id="ARBA00023242"/>
    </source>
</evidence>
<dbReference type="InterPro" id="IPR036957">
    <property type="entry name" value="Znf_PARP_sf"/>
</dbReference>
<dbReference type="GeneID" id="17044039"/>
<evidence type="ECO:0000256" key="2">
    <source>
        <dbReference type="ARBA" id="ARBA00022679"/>
    </source>
</evidence>
<dbReference type="RefSeq" id="XP_005650579.1">
    <property type="nucleotide sequence ID" value="XM_005650522.1"/>
</dbReference>
<dbReference type="KEGG" id="csl:COCSUDRAFT_61027"/>
<dbReference type="InterPro" id="IPR017907">
    <property type="entry name" value="Znf_RING_CS"/>
</dbReference>
<dbReference type="GO" id="GO:0061630">
    <property type="term" value="F:ubiquitin protein ligase activity"/>
    <property type="evidence" value="ECO:0007669"/>
    <property type="project" value="TreeGrafter"/>
</dbReference>
<feature type="region of interest" description="Disordered" evidence="9">
    <location>
        <begin position="283"/>
        <end position="306"/>
    </location>
</feature>
<dbReference type="InterPro" id="IPR001510">
    <property type="entry name" value="Znf_PARP"/>
</dbReference>
<comment type="subcellular location">
    <subcellularLocation>
        <location evidence="1">Nucleus</location>
    </subcellularLocation>
</comment>
<dbReference type="PROSITE" id="PS50064">
    <property type="entry name" value="ZF_PARP_2"/>
    <property type="match status" value="1"/>
</dbReference>
<dbReference type="InterPro" id="IPR013083">
    <property type="entry name" value="Znf_RING/FYVE/PHD"/>
</dbReference>
<dbReference type="SUPFAM" id="SSF57850">
    <property type="entry name" value="RING/U-box"/>
    <property type="match status" value="1"/>
</dbReference>
<dbReference type="SUPFAM" id="SSF57716">
    <property type="entry name" value="Glucocorticoid receptor-like (DNA-binding domain)"/>
    <property type="match status" value="1"/>
</dbReference>
<evidence type="ECO:0000256" key="6">
    <source>
        <dbReference type="ARBA" id="ARBA00022833"/>
    </source>
</evidence>
<organism evidence="12 13">
    <name type="scientific">Coccomyxa subellipsoidea (strain C-169)</name>
    <name type="common">Green microalga</name>
    <dbReference type="NCBI Taxonomy" id="574566"/>
    <lineage>
        <taxon>Eukaryota</taxon>
        <taxon>Viridiplantae</taxon>
        <taxon>Chlorophyta</taxon>
        <taxon>core chlorophytes</taxon>
        <taxon>Trebouxiophyceae</taxon>
        <taxon>Trebouxiophyceae incertae sedis</taxon>
        <taxon>Coccomyxaceae</taxon>
        <taxon>Coccomyxa</taxon>
        <taxon>Coccomyxa subellipsoidea</taxon>
    </lineage>
</organism>
<evidence type="ECO:0000313" key="12">
    <source>
        <dbReference type="EMBL" id="EIE26035.1"/>
    </source>
</evidence>
<evidence type="ECO:0000256" key="9">
    <source>
        <dbReference type="SAM" id="MobiDB-lite"/>
    </source>
</evidence>
<keyword evidence="3" id="KW-0479">Metal-binding</keyword>
<dbReference type="eggNOG" id="KOG3872">
    <property type="taxonomic scope" value="Eukaryota"/>
</dbReference>
<proteinExistence type="predicted"/>
<keyword evidence="2" id="KW-0808">Transferase</keyword>
<keyword evidence="5" id="KW-0833">Ubl conjugation pathway</keyword>
<evidence type="ECO:0000256" key="5">
    <source>
        <dbReference type="ARBA" id="ARBA00022786"/>
    </source>
</evidence>
<feature type="region of interest" description="Disordered" evidence="9">
    <location>
        <begin position="454"/>
        <end position="501"/>
    </location>
</feature>
<dbReference type="Proteomes" id="UP000007264">
    <property type="component" value="Unassembled WGS sequence"/>
</dbReference>
<evidence type="ECO:0000256" key="3">
    <source>
        <dbReference type="ARBA" id="ARBA00022723"/>
    </source>
</evidence>
<dbReference type="GO" id="GO:0008270">
    <property type="term" value="F:zinc ion binding"/>
    <property type="evidence" value="ECO:0007669"/>
    <property type="project" value="UniProtKB-KW"/>
</dbReference>
<dbReference type="STRING" id="574566.I0Z5W6"/>
<feature type="compositionally biased region" description="Low complexity" evidence="9">
    <location>
        <begin position="171"/>
        <end position="206"/>
    </location>
</feature>
<dbReference type="InterPro" id="IPR008984">
    <property type="entry name" value="SMAD_FHA_dom_sf"/>
</dbReference>
<dbReference type="GO" id="GO:0006511">
    <property type="term" value="P:ubiquitin-dependent protein catabolic process"/>
    <property type="evidence" value="ECO:0007669"/>
    <property type="project" value="TreeGrafter"/>
</dbReference>
<name>I0Z5W6_COCSC</name>
<evidence type="ECO:0000313" key="13">
    <source>
        <dbReference type="Proteomes" id="UP000007264"/>
    </source>
</evidence>
<dbReference type="SUPFAM" id="SSF49879">
    <property type="entry name" value="SMAD/FHA domain"/>
    <property type="match status" value="1"/>
</dbReference>
<dbReference type="Pfam" id="PF13923">
    <property type="entry name" value="zf-C3HC4_2"/>
    <property type="match status" value="1"/>
</dbReference>
<dbReference type="Gene3D" id="3.30.1740.10">
    <property type="entry name" value="Zinc finger, PARP-type"/>
    <property type="match status" value="1"/>
</dbReference>
<evidence type="ECO:0000259" key="10">
    <source>
        <dbReference type="PROSITE" id="PS50064"/>
    </source>
</evidence>
<dbReference type="GO" id="GO:0005829">
    <property type="term" value="C:cytosol"/>
    <property type="evidence" value="ECO:0007669"/>
    <property type="project" value="TreeGrafter"/>
</dbReference>
<dbReference type="GO" id="GO:0003677">
    <property type="term" value="F:DNA binding"/>
    <property type="evidence" value="ECO:0007669"/>
    <property type="project" value="InterPro"/>
</dbReference>
<dbReference type="GO" id="GO:0070936">
    <property type="term" value="P:protein K48-linked ubiquitination"/>
    <property type="evidence" value="ECO:0007669"/>
    <property type="project" value="TreeGrafter"/>
</dbReference>